<accession>A0ABU7XK04</accession>
<comment type="caution">
    <text evidence="7">The sequence shown here is derived from an EMBL/GenBank/DDBJ whole genome shotgun (WGS) entry which is preliminary data.</text>
</comment>
<dbReference type="NCBIfam" id="TIGR02467">
    <property type="entry name" value="CbiE"/>
    <property type="match status" value="1"/>
</dbReference>
<protein>
    <submittedName>
        <fullName evidence="7">Precorrin-6y C5,15-methyltransferase (Decarboxylating) subunit CbiE</fullName>
    </submittedName>
</protein>
<dbReference type="InterPro" id="IPR035996">
    <property type="entry name" value="4pyrrol_Methylase_sf"/>
</dbReference>
<evidence type="ECO:0000256" key="1">
    <source>
        <dbReference type="ARBA" id="ARBA00004953"/>
    </source>
</evidence>
<dbReference type="InterPro" id="IPR006365">
    <property type="entry name" value="Cbl_synth_CobL"/>
</dbReference>
<keyword evidence="4" id="KW-0808">Transferase</keyword>
<dbReference type="InterPro" id="IPR000878">
    <property type="entry name" value="4pyrrol_Mease"/>
</dbReference>
<dbReference type="InterPro" id="IPR050714">
    <property type="entry name" value="Cobalamin_biosynth_MTase"/>
</dbReference>
<dbReference type="SUPFAM" id="SSF53790">
    <property type="entry name" value="Tetrapyrrole methylase"/>
    <property type="match status" value="1"/>
</dbReference>
<dbReference type="PANTHER" id="PTHR43182:SF1">
    <property type="entry name" value="COBALT-PRECORRIN-7 C(5)-METHYLTRANSFERASE"/>
    <property type="match status" value="1"/>
</dbReference>
<evidence type="ECO:0000256" key="3">
    <source>
        <dbReference type="ARBA" id="ARBA00022603"/>
    </source>
</evidence>
<gene>
    <name evidence="7" type="primary">cbiE</name>
    <name evidence="7" type="ORF">V3H18_14395</name>
</gene>
<dbReference type="Gene3D" id="3.40.50.150">
    <property type="entry name" value="Vaccinia Virus protein VP39"/>
    <property type="match status" value="1"/>
</dbReference>
<evidence type="ECO:0000256" key="2">
    <source>
        <dbReference type="ARBA" id="ARBA00022573"/>
    </source>
</evidence>
<reference evidence="7 8" key="1">
    <citation type="submission" date="2024-02" db="EMBL/GenBank/DDBJ databases">
        <authorList>
            <person name="Grouzdev D."/>
        </authorList>
    </citation>
    <scope>NUCLEOTIDE SEQUENCE [LARGE SCALE GENOMIC DNA]</scope>
    <source>
        <strain evidence="7 8">9N</strain>
    </source>
</reference>
<organism evidence="7 8">
    <name type="scientific">Methylocystis borbori</name>
    <dbReference type="NCBI Taxonomy" id="3118750"/>
    <lineage>
        <taxon>Bacteria</taxon>
        <taxon>Pseudomonadati</taxon>
        <taxon>Pseudomonadota</taxon>
        <taxon>Alphaproteobacteria</taxon>
        <taxon>Hyphomicrobiales</taxon>
        <taxon>Methylocystaceae</taxon>
        <taxon>Methylocystis</taxon>
    </lineage>
</organism>
<dbReference type="InterPro" id="IPR029063">
    <property type="entry name" value="SAM-dependent_MTases_sf"/>
</dbReference>
<proteinExistence type="predicted"/>
<keyword evidence="3" id="KW-0489">Methyltransferase</keyword>
<sequence>MKAPWLSLIGIGEDGEGALAPAARALIAEASLIVGGARHLAMVETKAERLQWPSPLTDALPDILARRGTPIVVLASGDPFFYGVGDLLSRHVVHEEIFCIPAPSAFSLAAARLKWSQQDCALLSLHGRAFERVTPHLQPRAKLIALSWDETTPARLARHLAERGMGQSRLHVLERLGGPHERIRDTRAEVFALGDIAPLNTIAVEIDADHDAPVVPRAPGLPDDWFEHDGQLTKRDIRAVTISALAPRKGEWLWDIGAGAGSIAIEWMLSDASNRAIAIERDAARAARIARNALSLGVPDLRVVTGEAPQALAGLETPQAIFVGGGADAPMLEAVWSALPGNGRIVVNAVTIETQALLIDAHRDKGGELLNMQFSHARPIGRFHTFEAALAVMQWRAVKR</sequence>
<dbReference type="RefSeq" id="WP_332082765.1">
    <property type="nucleotide sequence ID" value="NZ_JAZHYN010000055.1"/>
</dbReference>
<evidence type="ECO:0000256" key="5">
    <source>
        <dbReference type="ARBA" id="ARBA00022691"/>
    </source>
</evidence>
<dbReference type="Gene3D" id="3.40.1010.10">
    <property type="entry name" value="Cobalt-precorrin-4 Transmethylase, Domain 1"/>
    <property type="match status" value="1"/>
</dbReference>
<evidence type="ECO:0000259" key="6">
    <source>
        <dbReference type="Pfam" id="PF00590"/>
    </source>
</evidence>
<dbReference type="EMBL" id="JAZHYN010000055">
    <property type="protein sequence ID" value="MEF3367723.1"/>
    <property type="molecule type" value="Genomic_DNA"/>
</dbReference>
<dbReference type="NCBIfam" id="TIGR02469">
    <property type="entry name" value="CbiT"/>
    <property type="match status" value="1"/>
</dbReference>
<feature type="domain" description="Tetrapyrrole methylase" evidence="6">
    <location>
        <begin position="6"/>
        <end position="188"/>
    </location>
</feature>
<dbReference type="InterPro" id="IPR014008">
    <property type="entry name" value="Cbl_synth_MTase_CbiT"/>
</dbReference>
<dbReference type="InterPro" id="IPR014777">
    <property type="entry name" value="4pyrrole_Mease_sub1"/>
</dbReference>
<keyword evidence="8" id="KW-1185">Reference proteome</keyword>
<keyword evidence="2" id="KW-0169">Cobalamin biosynthesis</keyword>
<dbReference type="PANTHER" id="PTHR43182">
    <property type="entry name" value="COBALT-PRECORRIN-6B C(15)-METHYLTRANSFERASE (DECARBOXYLATING)"/>
    <property type="match status" value="1"/>
</dbReference>
<dbReference type="SUPFAM" id="SSF53335">
    <property type="entry name" value="S-adenosyl-L-methionine-dependent methyltransferases"/>
    <property type="match status" value="1"/>
</dbReference>
<evidence type="ECO:0000313" key="8">
    <source>
        <dbReference type="Proteomes" id="UP001350748"/>
    </source>
</evidence>
<dbReference type="Gene3D" id="3.30.950.10">
    <property type="entry name" value="Methyltransferase, Cobalt-precorrin-4 Transmethylase, Domain 2"/>
    <property type="match status" value="1"/>
</dbReference>
<dbReference type="CDD" id="cd11644">
    <property type="entry name" value="Precorrin-6Y-MT"/>
    <property type="match status" value="1"/>
</dbReference>
<keyword evidence="5" id="KW-0949">S-adenosyl-L-methionine</keyword>
<dbReference type="PIRSF" id="PIRSF036428">
    <property type="entry name" value="CobL"/>
    <property type="match status" value="1"/>
</dbReference>
<name>A0ABU7XK04_9HYPH</name>
<comment type="pathway">
    <text evidence="1">Cofactor biosynthesis; adenosylcobalamin biosynthesis.</text>
</comment>
<dbReference type="Pfam" id="PF00590">
    <property type="entry name" value="TP_methylase"/>
    <property type="match status" value="1"/>
</dbReference>
<dbReference type="InterPro" id="IPR012818">
    <property type="entry name" value="CbiE"/>
</dbReference>
<evidence type="ECO:0000313" key="7">
    <source>
        <dbReference type="EMBL" id="MEF3367723.1"/>
    </source>
</evidence>
<dbReference type="Proteomes" id="UP001350748">
    <property type="component" value="Unassembled WGS sequence"/>
</dbReference>
<evidence type="ECO:0000256" key="4">
    <source>
        <dbReference type="ARBA" id="ARBA00022679"/>
    </source>
</evidence>
<dbReference type="InterPro" id="IPR014776">
    <property type="entry name" value="4pyrrole_Mease_sub2"/>
</dbReference>